<dbReference type="Proteomes" id="UP000003042">
    <property type="component" value="Unassembled WGS sequence"/>
</dbReference>
<dbReference type="CDD" id="cd00221">
    <property type="entry name" value="Vsr"/>
    <property type="match status" value="1"/>
</dbReference>
<evidence type="ECO:0000256" key="5">
    <source>
        <dbReference type="ARBA" id="ARBA00023204"/>
    </source>
</evidence>
<evidence type="ECO:0000256" key="6">
    <source>
        <dbReference type="PIRNR" id="PIRNR018267"/>
    </source>
</evidence>
<evidence type="ECO:0000256" key="4">
    <source>
        <dbReference type="ARBA" id="ARBA00022801"/>
    </source>
</evidence>
<keyword evidence="5 6" id="KW-0234">DNA repair</keyword>
<comment type="function">
    <text evidence="6">May nick specific sequences that contain T:G mispairs resulting from m5C-deamination.</text>
</comment>
<comment type="caution">
    <text evidence="7">The sequence shown here is derived from an EMBL/GenBank/DDBJ whole genome shotgun (WGS) entry which is preliminary data.</text>
</comment>
<dbReference type="RefSeq" id="WP_002462352.1">
    <property type="nucleotide sequence ID" value="NZ_CH991859.1"/>
</dbReference>
<gene>
    <name evidence="7" type="ORF">ESCAB7627_2011</name>
</gene>
<dbReference type="InterPro" id="IPR011335">
    <property type="entry name" value="Restrct_endonuc-II-like"/>
</dbReference>
<dbReference type="GO" id="GO:0006298">
    <property type="term" value="P:mismatch repair"/>
    <property type="evidence" value="ECO:0007669"/>
    <property type="project" value="UniProtKB-UniRule"/>
</dbReference>
<proteinExistence type="inferred from homology"/>
<dbReference type="EMBL" id="ABKX01000009">
    <property type="protein sequence ID" value="EDS90836.1"/>
    <property type="molecule type" value="Genomic_DNA"/>
</dbReference>
<keyword evidence="4 6" id="KW-0378">Hydrolase</keyword>
<dbReference type="SUPFAM" id="SSF52980">
    <property type="entry name" value="Restriction endonuclease-like"/>
    <property type="match status" value="1"/>
</dbReference>
<dbReference type="GO" id="GO:0004519">
    <property type="term" value="F:endonuclease activity"/>
    <property type="evidence" value="ECO:0007669"/>
    <property type="project" value="UniProtKB-KW"/>
</dbReference>
<protein>
    <recommendedName>
        <fullName evidence="6">Very short patch repair endonuclease</fullName>
        <ecNumber evidence="6">3.1.-.-</ecNumber>
    </recommendedName>
</protein>
<reference evidence="7 8" key="1">
    <citation type="submission" date="2008-02" db="EMBL/GenBank/DDBJ databases">
        <title>Annotation of Escherichia albertii TW07627.</title>
        <authorList>
            <person name="Sutton G."/>
            <person name="Whittam T.S."/>
            <person name="Sebastian Y."/>
        </authorList>
    </citation>
    <scope>NUCLEOTIDE SEQUENCE [LARGE SCALE GENOMIC DNA]</scope>
    <source>
        <strain evidence="7 8">TW07627</strain>
    </source>
</reference>
<keyword evidence="2 6" id="KW-0255">Endonuclease</keyword>
<evidence type="ECO:0000256" key="1">
    <source>
        <dbReference type="ARBA" id="ARBA00022722"/>
    </source>
</evidence>
<evidence type="ECO:0000256" key="2">
    <source>
        <dbReference type="ARBA" id="ARBA00022759"/>
    </source>
</evidence>
<dbReference type="PIRSF" id="PIRSF018267">
    <property type="entry name" value="VSR_endonuc"/>
    <property type="match status" value="1"/>
</dbReference>
<evidence type="ECO:0000256" key="3">
    <source>
        <dbReference type="ARBA" id="ARBA00022763"/>
    </source>
</evidence>
<dbReference type="Gene3D" id="3.40.960.10">
    <property type="entry name" value="VSR Endonuclease"/>
    <property type="match status" value="1"/>
</dbReference>
<keyword evidence="3 6" id="KW-0227">DNA damage</keyword>
<dbReference type="NCBIfam" id="TIGR00632">
    <property type="entry name" value="vsr"/>
    <property type="match status" value="1"/>
</dbReference>
<keyword evidence="1 6" id="KW-0540">Nuclease</keyword>
<name>A0ABC9NKL3_ESCAT</name>
<dbReference type="AlphaFoldDB" id="A0ABC9NKL3"/>
<accession>A0ABC9NKL3</accession>
<organism evidence="7 8">
    <name type="scientific">Escherichia albertii (strain TW07627)</name>
    <dbReference type="NCBI Taxonomy" id="502347"/>
    <lineage>
        <taxon>Bacteria</taxon>
        <taxon>Pseudomonadati</taxon>
        <taxon>Pseudomonadota</taxon>
        <taxon>Gammaproteobacteria</taxon>
        <taxon>Enterobacterales</taxon>
        <taxon>Enterobacteriaceae</taxon>
        <taxon>Escherichia</taxon>
    </lineage>
</organism>
<dbReference type="Pfam" id="PF03852">
    <property type="entry name" value="Vsr"/>
    <property type="match status" value="1"/>
</dbReference>
<sequence>MDTFTPAKRSYVMSRVKGKNTRPECIVRRLVYHAGFRYRLYDPRLPGKPDLVFWGKRKVIFVHGCFWHSHEGCRRNRMPKSNQEYWFAKLKKNKSRDCLNLSKLYEMGWRTLVVWECELKETDVLLERLKEFLKE</sequence>
<dbReference type="GO" id="GO:0016787">
    <property type="term" value="F:hydrolase activity"/>
    <property type="evidence" value="ECO:0007669"/>
    <property type="project" value="UniProtKB-KW"/>
</dbReference>
<dbReference type="InterPro" id="IPR004603">
    <property type="entry name" value="DNA_mismatch_endonuc_vsr"/>
</dbReference>
<evidence type="ECO:0000313" key="8">
    <source>
        <dbReference type="Proteomes" id="UP000003042"/>
    </source>
</evidence>
<evidence type="ECO:0000313" key="7">
    <source>
        <dbReference type="EMBL" id="EDS90836.1"/>
    </source>
</evidence>
<comment type="similarity">
    <text evidence="6">Belongs to the vsr family.</text>
</comment>
<dbReference type="EC" id="3.1.-.-" evidence="6"/>